<dbReference type="InterPro" id="IPR012349">
    <property type="entry name" value="Split_barrel_FMN-bd"/>
</dbReference>
<dbReference type="Pfam" id="PF01243">
    <property type="entry name" value="PNPOx_N"/>
    <property type="match status" value="1"/>
</dbReference>
<sequence length="133" mass="14935">MIDYAAVLKENPNGVLATQDGSKVKTRVFQYLFTDGDKVYFCTSNKKPVYDQIKASPYVSFCTYPANFTPVVSVNGKAVFVNDVSLKTRALDENPGIKGIYKTPENPVFELFYIDVEEVETFSFTEGPKTYTI</sequence>
<accession>A0AAU7PLP1</accession>
<feature type="domain" description="Pyridoxamine 5'-phosphate oxidase N-terminal" evidence="1">
    <location>
        <begin position="4"/>
        <end position="121"/>
    </location>
</feature>
<dbReference type="EMBL" id="CP157940">
    <property type="protein sequence ID" value="XBS53188.1"/>
    <property type="molecule type" value="Genomic_DNA"/>
</dbReference>
<name>A0AAU7PLP1_9FIRM</name>
<organism evidence="2">
    <name type="scientific">Lacrimispora sp. BS-2</name>
    <dbReference type="NCBI Taxonomy" id="3151850"/>
    <lineage>
        <taxon>Bacteria</taxon>
        <taxon>Bacillati</taxon>
        <taxon>Bacillota</taxon>
        <taxon>Clostridia</taxon>
        <taxon>Lachnospirales</taxon>
        <taxon>Lachnospiraceae</taxon>
        <taxon>Lacrimispora</taxon>
    </lineage>
</organism>
<dbReference type="RefSeq" id="WP_349945044.1">
    <property type="nucleotide sequence ID" value="NZ_CP157940.1"/>
</dbReference>
<proteinExistence type="predicted"/>
<evidence type="ECO:0000259" key="1">
    <source>
        <dbReference type="Pfam" id="PF01243"/>
    </source>
</evidence>
<reference evidence="2" key="1">
    <citation type="submission" date="2024-06" db="EMBL/GenBank/DDBJ databases">
        <title>Lacrimispora cavernae sp. nov., a novel anaerobe isolated from bat guano pile inside a cave.</title>
        <authorList>
            <person name="Miller S.L."/>
            <person name="Lu N."/>
            <person name="King J."/>
            <person name="Sankaranarayanan K."/>
            <person name="Lawson P.A."/>
        </authorList>
    </citation>
    <scope>NUCLEOTIDE SEQUENCE</scope>
    <source>
        <strain evidence="2">BS-2</strain>
    </source>
</reference>
<dbReference type="Gene3D" id="2.30.110.10">
    <property type="entry name" value="Electron Transport, Fmn-binding Protein, Chain A"/>
    <property type="match status" value="1"/>
</dbReference>
<evidence type="ECO:0000313" key="2">
    <source>
        <dbReference type="EMBL" id="XBS53188.1"/>
    </source>
</evidence>
<protein>
    <submittedName>
        <fullName evidence="2">Pyridoxamine 5'-phosphate oxidase family protein</fullName>
    </submittedName>
</protein>
<dbReference type="PANTHER" id="PTHR34818">
    <property type="entry name" value="PROTEIN BLI-3"/>
    <property type="match status" value="1"/>
</dbReference>
<dbReference type="SUPFAM" id="SSF50475">
    <property type="entry name" value="FMN-binding split barrel"/>
    <property type="match status" value="1"/>
</dbReference>
<dbReference type="InterPro" id="IPR052917">
    <property type="entry name" value="Stress-Dev_Protein"/>
</dbReference>
<dbReference type="InterPro" id="IPR011576">
    <property type="entry name" value="Pyridox_Oxase_N"/>
</dbReference>
<gene>
    <name evidence="2" type="ORF">ABFV83_15345</name>
</gene>
<dbReference type="PANTHER" id="PTHR34818:SF1">
    <property type="entry name" value="PROTEIN BLI-3"/>
    <property type="match status" value="1"/>
</dbReference>
<dbReference type="AlphaFoldDB" id="A0AAU7PLP1"/>